<evidence type="ECO:0008006" key="3">
    <source>
        <dbReference type="Google" id="ProtNLM"/>
    </source>
</evidence>
<dbReference type="InterPro" id="IPR014752">
    <property type="entry name" value="Arrestin-like_C"/>
</dbReference>
<evidence type="ECO:0000313" key="2">
    <source>
        <dbReference type="Proteomes" id="UP001337655"/>
    </source>
</evidence>
<dbReference type="Gene3D" id="2.60.40.640">
    <property type="match status" value="1"/>
</dbReference>
<reference evidence="1 2" key="1">
    <citation type="submission" date="2023-08" db="EMBL/GenBank/DDBJ databases">
        <title>Black Yeasts Isolated from many extreme environments.</title>
        <authorList>
            <person name="Coleine C."/>
            <person name="Stajich J.E."/>
            <person name="Selbmann L."/>
        </authorList>
    </citation>
    <scope>NUCLEOTIDE SEQUENCE [LARGE SCALE GENOMIC DNA]</scope>
    <source>
        <strain evidence="1 2">CCFEE 5935</strain>
    </source>
</reference>
<dbReference type="RefSeq" id="XP_064654535.1">
    <property type="nucleotide sequence ID" value="XM_064807162.1"/>
</dbReference>
<dbReference type="AlphaFoldDB" id="A0AAV9NZV5"/>
<evidence type="ECO:0000313" key="1">
    <source>
        <dbReference type="EMBL" id="KAK5164242.1"/>
    </source>
</evidence>
<protein>
    <recommendedName>
        <fullName evidence="3">Arrestin-like N-terminal domain-containing protein</fullName>
    </recommendedName>
</protein>
<sequence>MGLLDYFHLPPDPIVSFRLDSHRPFGPGSPVSGLLVLEVPPDPKAKTQPPPPRQINTAEITFYGRAATATTRSESTGNNQTRTIYYKDEVSLFQQPRLLAQGVSVDESSPFTSRFEFVFPYGADALPFPSPYKEGRRIHGIYDAAFDQRPLPPSFELGGGNNYAIVEYNMKVVCQFEGDKVPLEVLLPAPLEFAPPSSVPLHLSQRPQLKEFVQEAEHYSSSRLTGAEKSFKHSFRDKFSSSTPSVDVVLKVTMPSSLQPGASFPIYACMEVSKPSTPEINLPVADIRIKKLEWHRLVYYRAPLDHPHSHVKEHEQSRTDETKLNTLPESQWIEPRETIPGQDKKERSWYYPATFEARVPGDACMSFHTRNIDCGYGLEVKLETELCGKEFEYKVVTDVLVVPGGGAGGGMV</sequence>
<dbReference type="Proteomes" id="UP001337655">
    <property type="component" value="Unassembled WGS sequence"/>
</dbReference>
<proteinExistence type="predicted"/>
<dbReference type="GeneID" id="89931266"/>
<name>A0AAV9NZV5_9PEZI</name>
<keyword evidence="2" id="KW-1185">Reference proteome</keyword>
<comment type="caution">
    <text evidence="1">The sequence shown here is derived from an EMBL/GenBank/DDBJ whole genome shotgun (WGS) entry which is preliminary data.</text>
</comment>
<gene>
    <name evidence="1" type="ORF">LTR77_009936</name>
</gene>
<accession>A0AAV9NZV5</accession>
<organism evidence="1 2">
    <name type="scientific">Saxophila tyrrhenica</name>
    <dbReference type="NCBI Taxonomy" id="1690608"/>
    <lineage>
        <taxon>Eukaryota</taxon>
        <taxon>Fungi</taxon>
        <taxon>Dikarya</taxon>
        <taxon>Ascomycota</taxon>
        <taxon>Pezizomycotina</taxon>
        <taxon>Dothideomycetes</taxon>
        <taxon>Dothideomycetidae</taxon>
        <taxon>Mycosphaerellales</taxon>
        <taxon>Extremaceae</taxon>
        <taxon>Saxophila</taxon>
    </lineage>
</organism>
<dbReference type="EMBL" id="JAVRRT010000020">
    <property type="protein sequence ID" value="KAK5164242.1"/>
    <property type="molecule type" value="Genomic_DNA"/>
</dbReference>